<sequence>MSAHLVVIDMQDVFADPGSRWATPRFGEILPTVRKLVDAFGPAVTFTRFVAPSDPVGAWRDYYEQWPFALVPPDSPIYGVVGELGGTGPTVDATTFSKWGSRLAERVGADAMVLAGVSTDCCVMSTAVAAADAGVPVRVVSDACAGVDDESHAAALHVLGLYGPLVQVVDAKSALALVTASGSGS</sequence>
<reference evidence="4" key="1">
    <citation type="journal article" date="2019" name="Int. J. Syst. Evol. Microbiol.">
        <title>The Global Catalogue of Microorganisms (GCM) 10K type strain sequencing project: providing services to taxonomists for standard genome sequencing and annotation.</title>
        <authorList>
            <consortium name="The Broad Institute Genomics Platform"/>
            <consortium name="The Broad Institute Genome Sequencing Center for Infectious Disease"/>
            <person name="Wu L."/>
            <person name="Ma J."/>
        </authorList>
    </citation>
    <scope>NUCLEOTIDE SEQUENCE [LARGE SCALE GENOMIC DNA]</scope>
    <source>
        <strain evidence="4">JCM 12165</strain>
    </source>
</reference>
<feature type="domain" description="Isochorismatase-like" evidence="2">
    <location>
        <begin position="5"/>
        <end position="160"/>
    </location>
</feature>
<protein>
    <submittedName>
        <fullName evidence="3">Cysteine hydrolase</fullName>
    </submittedName>
</protein>
<evidence type="ECO:0000313" key="3">
    <source>
        <dbReference type="EMBL" id="MFD1533767.1"/>
    </source>
</evidence>
<dbReference type="InterPro" id="IPR050272">
    <property type="entry name" value="Isochorismatase-like_hydrls"/>
</dbReference>
<organism evidence="3 4">
    <name type="scientific">Pseudonocardia aurantiaca</name>
    <dbReference type="NCBI Taxonomy" id="75290"/>
    <lineage>
        <taxon>Bacteria</taxon>
        <taxon>Bacillati</taxon>
        <taxon>Actinomycetota</taxon>
        <taxon>Actinomycetes</taxon>
        <taxon>Pseudonocardiales</taxon>
        <taxon>Pseudonocardiaceae</taxon>
        <taxon>Pseudonocardia</taxon>
    </lineage>
</organism>
<dbReference type="PANTHER" id="PTHR43540:SF6">
    <property type="entry name" value="ISOCHORISMATASE-LIKE DOMAIN-CONTAINING PROTEIN"/>
    <property type="match status" value="1"/>
</dbReference>
<dbReference type="RefSeq" id="WP_343979164.1">
    <property type="nucleotide sequence ID" value="NZ_BAAAJG010000011.1"/>
</dbReference>
<dbReference type="SUPFAM" id="SSF52499">
    <property type="entry name" value="Isochorismatase-like hydrolases"/>
    <property type="match status" value="1"/>
</dbReference>
<comment type="caution">
    <text evidence="3">The sequence shown here is derived from an EMBL/GenBank/DDBJ whole genome shotgun (WGS) entry which is preliminary data.</text>
</comment>
<dbReference type="GO" id="GO:0016787">
    <property type="term" value="F:hydrolase activity"/>
    <property type="evidence" value="ECO:0007669"/>
    <property type="project" value="UniProtKB-KW"/>
</dbReference>
<evidence type="ECO:0000259" key="2">
    <source>
        <dbReference type="Pfam" id="PF00857"/>
    </source>
</evidence>
<dbReference type="Pfam" id="PF00857">
    <property type="entry name" value="Isochorismatase"/>
    <property type="match status" value="1"/>
</dbReference>
<keyword evidence="4" id="KW-1185">Reference proteome</keyword>
<dbReference type="Gene3D" id="3.40.50.850">
    <property type="entry name" value="Isochorismatase-like"/>
    <property type="match status" value="1"/>
</dbReference>
<keyword evidence="1 3" id="KW-0378">Hydrolase</keyword>
<evidence type="ECO:0000313" key="4">
    <source>
        <dbReference type="Proteomes" id="UP001597145"/>
    </source>
</evidence>
<accession>A0ABW4FXM8</accession>
<dbReference type="CDD" id="cd00431">
    <property type="entry name" value="cysteine_hydrolases"/>
    <property type="match status" value="1"/>
</dbReference>
<dbReference type="InterPro" id="IPR036380">
    <property type="entry name" value="Isochorismatase-like_sf"/>
</dbReference>
<evidence type="ECO:0000256" key="1">
    <source>
        <dbReference type="ARBA" id="ARBA00022801"/>
    </source>
</evidence>
<proteinExistence type="predicted"/>
<name>A0ABW4FXM8_9PSEU</name>
<dbReference type="InterPro" id="IPR000868">
    <property type="entry name" value="Isochorismatase-like_dom"/>
</dbReference>
<gene>
    <name evidence="3" type="ORF">ACFSCY_30560</name>
</gene>
<dbReference type="Proteomes" id="UP001597145">
    <property type="component" value="Unassembled WGS sequence"/>
</dbReference>
<dbReference type="PANTHER" id="PTHR43540">
    <property type="entry name" value="PEROXYUREIDOACRYLATE/UREIDOACRYLATE AMIDOHYDROLASE-RELATED"/>
    <property type="match status" value="1"/>
</dbReference>
<dbReference type="EMBL" id="JBHUCP010000026">
    <property type="protein sequence ID" value="MFD1533767.1"/>
    <property type="molecule type" value="Genomic_DNA"/>
</dbReference>